<evidence type="ECO:0000259" key="4">
    <source>
        <dbReference type="Pfam" id="PF14389"/>
    </source>
</evidence>
<evidence type="ECO:0008006" key="7">
    <source>
        <dbReference type="Google" id="ProtNLM"/>
    </source>
</evidence>
<evidence type="ECO:0000256" key="2">
    <source>
        <dbReference type="SAM" id="MobiDB-lite"/>
    </source>
</evidence>
<reference evidence="5 6" key="1">
    <citation type="submission" date="2023-10" db="EMBL/GenBank/DDBJ databases">
        <title>Chromosome-scale genome assembly provides insights into flower coloration mechanisms of Canna indica.</title>
        <authorList>
            <person name="Li C."/>
        </authorList>
    </citation>
    <scope>NUCLEOTIDE SEQUENCE [LARGE SCALE GENOMIC DNA]</scope>
    <source>
        <tissue evidence="5">Flower</tissue>
    </source>
</reference>
<dbReference type="EMBL" id="CP136891">
    <property type="protein sequence ID" value="WOK98713.1"/>
    <property type="molecule type" value="Genomic_DNA"/>
</dbReference>
<dbReference type="AlphaFoldDB" id="A0AAQ3K0A1"/>
<accession>A0AAQ3K0A1</accession>
<feature type="region of interest" description="Disordered" evidence="2">
    <location>
        <begin position="139"/>
        <end position="158"/>
    </location>
</feature>
<proteinExistence type="predicted"/>
<dbReference type="Pfam" id="PF04784">
    <property type="entry name" value="DUF547"/>
    <property type="match status" value="1"/>
</dbReference>
<dbReference type="InterPro" id="IPR025757">
    <property type="entry name" value="MIP1_Leuzipper"/>
</dbReference>
<evidence type="ECO:0000259" key="3">
    <source>
        <dbReference type="Pfam" id="PF04784"/>
    </source>
</evidence>
<sequence length="507" mass="57507">MHLHQEKSTRFLLEKAIGRVSSTLSPGHRHFSAQTKELIAEIEILEEEIANREQHVLSLYRSIFDQCSSQPTSGHSSGMTSPAHSKTGSATGRKHPTIISSSFCSSKKFRLQPLQVLASIREAGRNNVNLLKPKVRHEPLSREGMNPHDQGRSFAESLKEKLSSSGTSHLARTLKDHLHQCPCRISEEMVRCMASIYCLIRSEAMEKPSKSRAPFLQRSSTSSILRPKGSSRDQDQEWPNRSTAIEVTSIKLDKRCPRAAYTINNYRFLVEQLERVDVGVMESSAKLAFWINVYNSLVMHAYLVYGVPSSSLRRIALFNKAAYNIGGQVITANCIEYSILSCRTSRMGRWFETILSTAMRKKSGEEKQLIWSKVGLPGCYSLVFFAMCTGASSDPMLRVYTTKNVMEELEKAKKEFLQSTVLVKKSSRIFLPKLLERYAKETCISCENLIMWVAENTNRKQQDAISRCMNSNSKRKASQVIEWLPYDTRFRYVLASEMVENNSGAWM</sequence>
<evidence type="ECO:0000313" key="6">
    <source>
        <dbReference type="Proteomes" id="UP001327560"/>
    </source>
</evidence>
<evidence type="ECO:0000313" key="5">
    <source>
        <dbReference type="EMBL" id="WOK98713.1"/>
    </source>
</evidence>
<dbReference type="PANTHER" id="PTHR23054">
    <property type="entry name" value="TERNARY COMPLEX FACTOR MIP1, LEUCINE-ZIPPER-RELATED"/>
    <property type="match status" value="1"/>
</dbReference>
<dbReference type="Pfam" id="PF14389">
    <property type="entry name" value="Lzipper-MIP1"/>
    <property type="match status" value="1"/>
</dbReference>
<feature type="region of interest" description="Disordered" evidence="2">
    <location>
        <begin position="210"/>
        <end position="240"/>
    </location>
</feature>
<keyword evidence="1" id="KW-0175">Coiled coil</keyword>
<feature type="domain" description="DUF547" evidence="3">
    <location>
        <begin position="281"/>
        <end position="417"/>
    </location>
</feature>
<feature type="domain" description="Ternary complex factor MIP1 leucine-zipper" evidence="4">
    <location>
        <begin position="2"/>
        <end position="66"/>
    </location>
</feature>
<feature type="coiled-coil region" evidence="1">
    <location>
        <begin position="28"/>
        <end position="55"/>
    </location>
</feature>
<gene>
    <name evidence="5" type="ORF">Cni_G07425</name>
</gene>
<protein>
    <recommendedName>
        <fullName evidence="7">DUF547 domain-containing protein</fullName>
    </recommendedName>
</protein>
<keyword evidence="6" id="KW-1185">Reference proteome</keyword>
<organism evidence="5 6">
    <name type="scientific">Canna indica</name>
    <name type="common">Indian-shot</name>
    <dbReference type="NCBI Taxonomy" id="4628"/>
    <lineage>
        <taxon>Eukaryota</taxon>
        <taxon>Viridiplantae</taxon>
        <taxon>Streptophyta</taxon>
        <taxon>Embryophyta</taxon>
        <taxon>Tracheophyta</taxon>
        <taxon>Spermatophyta</taxon>
        <taxon>Magnoliopsida</taxon>
        <taxon>Liliopsida</taxon>
        <taxon>Zingiberales</taxon>
        <taxon>Cannaceae</taxon>
        <taxon>Canna</taxon>
    </lineage>
</organism>
<dbReference type="Proteomes" id="UP001327560">
    <property type="component" value="Chromosome 2"/>
</dbReference>
<feature type="compositionally biased region" description="Polar residues" evidence="2">
    <location>
        <begin position="70"/>
        <end position="90"/>
    </location>
</feature>
<evidence type="ECO:0000256" key="1">
    <source>
        <dbReference type="SAM" id="Coils"/>
    </source>
</evidence>
<name>A0AAQ3K0A1_9LILI</name>
<dbReference type="InterPro" id="IPR006869">
    <property type="entry name" value="DUF547"/>
</dbReference>
<dbReference type="PANTHER" id="PTHR23054:SF26">
    <property type="entry name" value="ELECTRON TRANSPORTER"/>
    <property type="match status" value="1"/>
</dbReference>
<feature type="region of interest" description="Disordered" evidence="2">
    <location>
        <begin position="70"/>
        <end position="96"/>
    </location>
</feature>